<sequence>MNISETESIKNFDWKFAIKLYVIMEVSELDFHSVFGLLHAGSAPGLSSEDLASRISSCVQTVTNTDDTCLSLSLIESVISRLAAHSFTADAAVYYQDVIRRLFTERNLMAKLVSLLSCQDKLVSHFSAKCMSVYVIKELGIAGLSSCMWTDACAAVLERSVSGCELDSCLWSVTAVIKGVLKADMGQNKRVLTRLLSALDSSITHLYRNLLPLSTKDPHSTDMKCVCKSMSEFIELLEALNAARLRHGLSSSAQRLSFTLCSSLLHVIRTDVEYVVKKRVLLLLKKSVLRRAGDDWALGDVRSASGEDLSLTEDLLSMADTVLQEVNAGWLKEVPVKAQASFFGGNCDVDGTMKKDDVILRAVSLILLKSLEIKMKSLGQQGSAGEIEAQQYLTELMLFLQRHVSLDSHRCCWVSALFAEQDDDMMEATNTLMALYLYQKRSCSDSGVCVWGFNPHCLFILLLRSLSFDHSVLLDFLISSETCFLEYFVRYLKLLWQDWTGLCRSSQHIEDGGGDAKRGSDLSIPASSAAAAVPCGESATGNQVETALVSRLVDYGSSDESEEADAVDCGASVMLVEESLLGKVLACLMDLRTAVSRLYNRGLFPYNPSSLLKLLNGVESQRNRLR</sequence>
<reference evidence="2" key="1">
    <citation type="submission" date="2025-08" db="UniProtKB">
        <authorList>
            <consortium name="RefSeq"/>
        </authorList>
    </citation>
    <scope>IDENTIFICATION</scope>
    <source>
        <strain evidence="2">Tuebingen</strain>
        <tissue evidence="2">Fibroblasts and whole tissue</tissue>
    </source>
</reference>
<name>A0AC58G352_DANRE</name>
<dbReference type="RefSeq" id="XP_073764162.1">
    <property type="nucleotide sequence ID" value="XM_073908061.1"/>
</dbReference>
<keyword evidence="1" id="KW-1185">Reference proteome</keyword>
<proteinExistence type="predicted"/>
<accession>A0AC58G352</accession>
<organism evidence="1 2">
    <name type="scientific">Danio rerio</name>
    <name type="common">Zebrafish</name>
    <name type="synonym">Brachydanio rerio</name>
    <dbReference type="NCBI Taxonomy" id="7955"/>
    <lineage>
        <taxon>Eukaryota</taxon>
        <taxon>Metazoa</taxon>
        <taxon>Chordata</taxon>
        <taxon>Craniata</taxon>
        <taxon>Vertebrata</taxon>
        <taxon>Euteleostomi</taxon>
        <taxon>Actinopterygii</taxon>
        <taxon>Neopterygii</taxon>
        <taxon>Teleostei</taxon>
        <taxon>Ostariophysi</taxon>
        <taxon>Cypriniformes</taxon>
        <taxon>Danionidae</taxon>
        <taxon>Danioninae</taxon>
        <taxon>Danio</taxon>
    </lineage>
</organism>
<gene>
    <name evidence="2" type="primary">lins1</name>
</gene>
<evidence type="ECO:0000313" key="2">
    <source>
        <dbReference type="RefSeq" id="XP_073764162.1"/>
    </source>
</evidence>
<protein>
    <submittedName>
        <fullName evidence="2">Protein Lines homolog 1 isoform X1</fullName>
    </submittedName>
</protein>
<dbReference type="Proteomes" id="UP000000437">
    <property type="component" value="Chromosome 7"/>
</dbReference>
<evidence type="ECO:0000313" key="1">
    <source>
        <dbReference type="Proteomes" id="UP000000437"/>
    </source>
</evidence>